<proteinExistence type="predicted"/>
<sequence>MRTNRIDGVPLNLGYGLGVMTINDLVGHNGAIVGYSSVALRLPEADATFVAIGNSSTNETTPTTEIVLELIKQLYPEQVK</sequence>
<gene>
    <name evidence="1" type="ORF">FGL95_06470</name>
</gene>
<dbReference type="SUPFAM" id="SSF56601">
    <property type="entry name" value="beta-lactamase/transpeptidase-like"/>
    <property type="match status" value="1"/>
</dbReference>
<dbReference type="EMBL" id="VCQU01000002">
    <property type="protein sequence ID" value="NMN94682.1"/>
    <property type="molecule type" value="Genomic_DNA"/>
</dbReference>
<dbReference type="AlphaFoldDB" id="A0A848KDA6"/>
<name>A0A848KDA6_9NOCA</name>
<evidence type="ECO:0000313" key="2">
    <source>
        <dbReference type="Proteomes" id="UP000535543"/>
    </source>
</evidence>
<protein>
    <recommendedName>
        <fullName evidence="3">Beta-lactamase</fullName>
    </recommendedName>
</protein>
<reference evidence="1 2" key="1">
    <citation type="submission" date="2019-05" db="EMBL/GenBank/DDBJ databases">
        <authorList>
            <person name="Lee S.D."/>
        </authorList>
    </citation>
    <scope>NUCLEOTIDE SEQUENCE [LARGE SCALE GENOMIC DNA]</scope>
    <source>
        <strain evidence="1 2">YC2-7</strain>
    </source>
</reference>
<dbReference type="Gene3D" id="3.40.710.10">
    <property type="entry name" value="DD-peptidase/beta-lactamase superfamily"/>
    <property type="match status" value="1"/>
</dbReference>
<organism evidence="1 2">
    <name type="scientific">Antrihabitans stalactiti</name>
    <dbReference type="NCBI Taxonomy" id="2584121"/>
    <lineage>
        <taxon>Bacteria</taxon>
        <taxon>Bacillati</taxon>
        <taxon>Actinomycetota</taxon>
        <taxon>Actinomycetes</taxon>
        <taxon>Mycobacteriales</taxon>
        <taxon>Nocardiaceae</taxon>
        <taxon>Antrihabitans</taxon>
    </lineage>
</organism>
<keyword evidence="2" id="KW-1185">Reference proteome</keyword>
<dbReference type="InterPro" id="IPR012338">
    <property type="entry name" value="Beta-lactam/transpept-like"/>
</dbReference>
<accession>A0A848KDA6</accession>
<evidence type="ECO:0008006" key="3">
    <source>
        <dbReference type="Google" id="ProtNLM"/>
    </source>
</evidence>
<evidence type="ECO:0000313" key="1">
    <source>
        <dbReference type="EMBL" id="NMN94682.1"/>
    </source>
</evidence>
<comment type="caution">
    <text evidence="1">The sequence shown here is derived from an EMBL/GenBank/DDBJ whole genome shotgun (WGS) entry which is preliminary data.</text>
</comment>
<dbReference type="RefSeq" id="WP_169585420.1">
    <property type="nucleotide sequence ID" value="NZ_VCQU01000002.1"/>
</dbReference>
<dbReference type="Proteomes" id="UP000535543">
    <property type="component" value="Unassembled WGS sequence"/>
</dbReference>
<reference evidence="1 2" key="2">
    <citation type="submission" date="2020-06" db="EMBL/GenBank/DDBJ databases">
        <title>Antribacter stalactiti gen. nov., sp. nov., a new member of the family Nacardiaceae isolated from a cave.</title>
        <authorList>
            <person name="Kim I.S."/>
        </authorList>
    </citation>
    <scope>NUCLEOTIDE SEQUENCE [LARGE SCALE GENOMIC DNA]</scope>
    <source>
        <strain evidence="1 2">YC2-7</strain>
    </source>
</reference>